<dbReference type="RefSeq" id="XP_040791708.1">
    <property type="nucleotide sequence ID" value="XM_040933111.1"/>
</dbReference>
<keyword evidence="3" id="KW-1185">Reference proteome</keyword>
<protein>
    <submittedName>
        <fullName evidence="2">Uncharacterized protein</fullName>
    </submittedName>
</protein>
<feature type="region of interest" description="Disordered" evidence="1">
    <location>
        <begin position="1"/>
        <end position="46"/>
    </location>
</feature>
<feature type="compositionally biased region" description="Polar residues" evidence="1">
    <location>
        <begin position="61"/>
        <end position="74"/>
    </location>
</feature>
<feature type="compositionally biased region" description="Polar residues" evidence="1">
    <location>
        <begin position="30"/>
        <end position="42"/>
    </location>
</feature>
<feature type="region of interest" description="Disordered" evidence="1">
    <location>
        <begin position="61"/>
        <end position="83"/>
    </location>
</feature>
<dbReference type="AlphaFoldDB" id="A0A9P4GQ22"/>
<feature type="compositionally biased region" description="Low complexity" evidence="1">
    <location>
        <begin position="19"/>
        <end position="29"/>
    </location>
</feature>
<organism evidence="2 3">
    <name type="scientific">Cucurbitaria berberidis CBS 394.84</name>
    <dbReference type="NCBI Taxonomy" id="1168544"/>
    <lineage>
        <taxon>Eukaryota</taxon>
        <taxon>Fungi</taxon>
        <taxon>Dikarya</taxon>
        <taxon>Ascomycota</taxon>
        <taxon>Pezizomycotina</taxon>
        <taxon>Dothideomycetes</taxon>
        <taxon>Pleosporomycetidae</taxon>
        <taxon>Pleosporales</taxon>
        <taxon>Pleosporineae</taxon>
        <taxon>Cucurbitariaceae</taxon>
        <taxon>Cucurbitaria</taxon>
    </lineage>
</organism>
<sequence>MTTQRVPNFSNRAEKEARTGTAGVTRTTTKQQQHVNDSTTALPQRPAALSTPYTYLHHITANTQPSLQHETSPNPVAVDEPASASEQTTVRFGLACLTAATHVCILPISTPAQLVYRKRWALNRQSGVSQCVTRRQPQTCQLL</sequence>
<evidence type="ECO:0000256" key="1">
    <source>
        <dbReference type="SAM" id="MobiDB-lite"/>
    </source>
</evidence>
<accession>A0A9P4GQ22</accession>
<evidence type="ECO:0000313" key="2">
    <source>
        <dbReference type="EMBL" id="KAF1849145.1"/>
    </source>
</evidence>
<dbReference type="GeneID" id="63850362"/>
<feature type="compositionally biased region" description="Polar residues" evidence="1">
    <location>
        <begin position="1"/>
        <end position="11"/>
    </location>
</feature>
<dbReference type="Proteomes" id="UP000800039">
    <property type="component" value="Unassembled WGS sequence"/>
</dbReference>
<proteinExistence type="predicted"/>
<dbReference type="EMBL" id="ML976615">
    <property type="protein sequence ID" value="KAF1849145.1"/>
    <property type="molecule type" value="Genomic_DNA"/>
</dbReference>
<reference evidence="2" key="1">
    <citation type="submission" date="2020-01" db="EMBL/GenBank/DDBJ databases">
        <authorList>
            <consortium name="DOE Joint Genome Institute"/>
            <person name="Haridas S."/>
            <person name="Albert R."/>
            <person name="Binder M."/>
            <person name="Bloem J."/>
            <person name="Labutti K."/>
            <person name="Salamov A."/>
            <person name="Andreopoulos B."/>
            <person name="Baker S.E."/>
            <person name="Barry K."/>
            <person name="Bills G."/>
            <person name="Bluhm B.H."/>
            <person name="Cannon C."/>
            <person name="Castanera R."/>
            <person name="Culley D.E."/>
            <person name="Daum C."/>
            <person name="Ezra D."/>
            <person name="Gonzalez J.B."/>
            <person name="Henrissat B."/>
            <person name="Kuo A."/>
            <person name="Liang C."/>
            <person name="Lipzen A."/>
            <person name="Lutzoni F."/>
            <person name="Magnuson J."/>
            <person name="Mondo S."/>
            <person name="Nolan M."/>
            <person name="Ohm R."/>
            <person name="Pangilinan J."/>
            <person name="Park H.-J."/>
            <person name="Ramirez L."/>
            <person name="Alfaro M."/>
            <person name="Sun H."/>
            <person name="Tritt A."/>
            <person name="Yoshinaga Y."/>
            <person name="Zwiers L.-H."/>
            <person name="Turgeon B.G."/>
            <person name="Goodwin S.B."/>
            <person name="Spatafora J.W."/>
            <person name="Crous P.W."/>
            <person name="Grigoriev I.V."/>
        </authorList>
    </citation>
    <scope>NUCLEOTIDE SEQUENCE</scope>
    <source>
        <strain evidence="2">CBS 394.84</strain>
    </source>
</reference>
<evidence type="ECO:0000313" key="3">
    <source>
        <dbReference type="Proteomes" id="UP000800039"/>
    </source>
</evidence>
<gene>
    <name evidence="2" type="ORF">K460DRAFT_365054</name>
</gene>
<comment type="caution">
    <text evidence="2">The sequence shown here is derived from an EMBL/GenBank/DDBJ whole genome shotgun (WGS) entry which is preliminary data.</text>
</comment>
<name>A0A9P4GQ22_9PLEO</name>